<evidence type="ECO:0000256" key="6">
    <source>
        <dbReference type="ARBA" id="ARBA00022989"/>
    </source>
</evidence>
<feature type="compositionally biased region" description="Polar residues" evidence="10">
    <location>
        <begin position="22"/>
        <end position="37"/>
    </location>
</feature>
<evidence type="ECO:0000256" key="11">
    <source>
        <dbReference type="SAM" id="Phobius"/>
    </source>
</evidence>
<dbReference type="Proteomes" id="UP000784294">
    <property type="component" value="Unassembled WGS sequence"/>
</dbReference>
<evidence type="ECO:0000256" key="3">
    <source>
        <dbReference type="ARBA" id="ARBA00022448"/>
    </source>
</evidence>
<name>A0A448WU16_9PLAT</name>
<comment type="caution">
    <text evidence="12">The sequence shown here is derived from an EMBL/GenBank/DDBJ whole genome shotgun (WGS) entry which is preliminary data.</text>
</comment>
<feature type="transmembrane region" description="Helical" evidence="11">
    <location>
        <begin position="99"/>
        <end position="123"/>
    </location>
</feature>
<dbReference type="EMBL" id="CAAALY010045701">
    <property type="protein sequence ID" value="VEL20283.1"/>
    <property type="molecule type" value="Genomic_DNA"/>
</dbReference>
<gene>
    <name evidence="12" type="ORF">PXEA_LOCUS13723</name>
</gene>
<dbReference type="GO" id="GO:0016020">
    <property type="term" value="C:membrane"/>
    <property type="evidence" value="ECO:0007669"/>
    <property type="project" value="UniProtKB-SubCell"/>
</dbReference>
<accession>A0A448WU16</accession>
<evidence type="ECO:0000256" key="2">
    <source>
        <dbReference type="ARBA" id="ARBA00006375"/>
    </source>
</evidence>
<dbReference type="SUPFAM" id="SSF103506">
    <property type="entry name" value="Mitochondrial carrier"/>
    <property type="match status" value="1"/>
</dbReference>
<keyword evidence="5" id="KW-0677">Repeat</keyword>
<feature type="region of interest" description="Disordered" evidence="10">
    <location>
        <begin position="22"/>
        <end position="43"/>
    </location>
</feature>
<dbReference type="Pfam" id="PF00153">
    <property type="entry name" value="Mito_carr"/>
    <property type="match status" value="1"/>
</dbReference>
<keyword evidence="6 11" id="KW-1133">Transmembrane helix</keyword>
<dbReference type="InterPro" id="IPR050391">
    <property type="entry name" value="Mito_Metabolite_Transporter"/>
</dbReference>
<evidence type="ECO:0000313" key="12">
    <source>
        <dbReference type="EMBL" id="VEL20283.1"/>
    </source>
</evidence>
<dbReference type="OrthoDB" id="756301at2759"/>
<evidence type="ECO:0000256" key="7">
    <source>
        <dbReference type="ARBA" id="ARBA00023136"/>
    </source>
</evidence>
<organism evidence="12 13">
    <name type="scientific">Protopolystoma xenopodis</name>
    <dbReference type="NCBI Taxonomy" id="117903"/>
    <lineage>
        <taxon>Eukaryota</taxon>
        <taxon>Metazoa</taxon>
        <taxon>Spiralia</taxon>
        <taxon>Lophotrochozoa</taxon>
        <taxon>Platyhelminthes</taxon>
        <taxon>Monogenea</taxon>
        <taxon>Polyopisthocotylea</taxon>
        <taxon>Polystomatidea</taxon>
        <taxon>Polystomatidae</taxon>
        <taxon>Protopolystoma</taxon>
    </lineage>
</organism>
<evidence type="ECO:0000256" key="10">
    <source>
        <dbReference type="SAM" id="MobiDB-lite"/>
    </source>
</evidence>
<sequence>MSGLVSAILGTPADLIKTRLMNSRAPSSGRSHGTQITPIPPNTDVKASTFLASGSTHMQTSSAPSSAGYSGLPSLPQEQHYSGMLDCARKVVRYEGPLALYRGFFLIWARMFVKSVFIIALDFSDYLEVIKTLDVHIFEVEHIFYFILYSRFNFLNIFYLIYDPFSSSC</sequence>
<keyword evidence="7 8" id="KW-0472">Membrane</keyword>
<keyword evidence="13" id="KW-1185">Reference proteome</keyword>
<evidence type="ECO:0000256" key="5">
    <source>
        <dbReference type="ARBA" id="ARBA00022737"/>
    </source>
</evidence>
<protein>
    <submittedName>
        <fullName evidence="12">Uncharacterized protein</fullName>
    </submittedName>
</protein>
<feature type="repeat" description="Solcar" evidence="8">
    <location>
        <begin position="1"/>
        <end position="132"/>
    </location>
</feature>
<reference evidence="12" key="1">
    <citation type="submission" date="2018-11" db="EMBL/GenBank/DDBJ databases">
        <authorList>
            <consortium name="Pathogen Informatics"/>
        </authorList>
    </citation>
    <scope>NUCLEOTIDE SEQUENCE</scope>
</reference>
<dbReference type="PROSITE" id="PS50920">
    <property type="entry name" value="SOLCAR"/>
    <property type="match status" value="1"/>
</dbReference>
<dbReference type="PANTHER" id="PTHR45618">
    <property type="entry name" value="MITOCHONDRIAL DICARBOXYLATE CARRIER-RELATED"/>
    <property type="match status" value="1"/>
</dbReference>
<dbReference type="InterPro" id="IPR023395">
    <property type="entry name" value="MCP_dom_sf"/>
</dbReference>
<feature type="transmembrane region" description="Helical" evidence="11">
    <location>
        <begin position="143"/>
        <end position="162"/>
    </location>
</feature>
<dbReference type="InterPro" id="IPR018108">
    <property type="entry name" value="MCP_transmembrane"/>
</dbReference>
<proteinExistence type="inferred from homology"/>
<keyword evidence="3 9" id="KW-0813">Transport</keyword>
<dbReference type="Gene3D" id="1.50.40.10">
    <property type="entry name" value="Mitochondrial carrier domain"/>
    <property type="match status" value="1"/>
</dbReference>
<evidence type="ECO:0000313" key="13">
    <source>
        <dbReference type="Proteomes" id="UP000784294"/>
    </source>
</evidence>
<dbReference type="AlphaFoldDB" id="A0A448WU16"/>
<comment type="subcellular location">
    <subcellularLocation>
        <location evidence="1">Membrane</location>
        <topology evidence="1">Multi-pass membrane protein</topology>
    </subcellularLocation>
</comment>
<keyword evidence="4 8" id="KW-0812">Transmembrane</keyword>
<evidence type="ECO:0000256" key="4">
    <source>
        <dbReference type="ARBA" id="ARBA00022692"/>
    </source>
</evidence>
<evidence type="ECO:0000256" key="9">
    <source>
        <dbReference type="RuleBase" id="RU000488"/>
    </source>
</evidence>
<comment type="similarity">
    <text evidence="2 9">Belongs to the mitochondrial carrier (TC 2.A.29) family.</text>
</comment>
<evidence type="ECO:0000256" key="1">
    <source>
        <dbReference type="ARBA" id="ARBA00004141"/>
    </source>
</evidence>
<evidence type="ECO:0000256" key="8">
    <source>
        <dbReference type="PROSITE-ProRule" id="PRU00282"/>
    </source>
</evidence>